<protein>
    <recommendedName>
        <fullName evidence="3">Transcriptional regulator</fullName>
    </recommendedName>
</protein>
<evidence type="ECO:0000313" key="1">
    <source>
        <dbReference type="EMBL" id="SIA64667.1"/>
    </source>
</evidence>
<evidence type="ECO:0008006" key="3">
    <source>
        <dbReference type="Google" id="ProtNLM"/>
    </source>
</evidence>
<evidence type="ECO:0000313" key="2">
    <source>
        <dbReference type="Proteomes" id="UP000185210"/>
    </source>
</evidence>
<proteinExistence type="predicted"/>
<reference evidence="1 2" key="1">
    <citation type="submission" date="2016-11" db="EMBL/GenBank/DDBJ databases">
        <authorList>
            <consortium name="Pathogen Informatics"/>
        </authorList>
    </citation>
    <scope>NUCLEOTIDE SEQUENCE [LARGE SCALE GENOMIC DNA]</scope>
    <source>
        <strain evidence="1 2">104</strain>
    </source>
</reference>
<comment type="caution">
    <text evidence="1">The sequence shown here is derived from an EMBL/GenBank/DDBJ whole genome shotgun (WGS) entry which is preliminary data.</text>
</comment>
<accession>A0AB38CWY3</accession>
<dbReference type="EMBL" id="FSHM01000002">
    <property type="protein sequence ID" value="SIA64667.1"/>
    <property type="molecule type" value="Genomic_DNA"/>
</dbReference>
<dbReference type="RefSeq" id="WP_052544296.1">
    <property type="nucleotide sequence ID" value="NZ_CAACXP010000006.1"/>
</dbReference>
<organism evidence="1 2">
    <name type="scientific">Mycobacteroides abscessus subsp. abscessus</name>
    <dbReference type="NCBI Taxonomy" id="1185650"/>
    <lineage>
        <taxon>Bacteria</taxon>
        <taxon>Bacillati</taxon>
        <taxon>Actinomycetota</taxon>
        <taxon>Actinomycetes</taxon>
        <taxon>Mycobacteriales</taxon>
        <taxon>Mycobacteriaceae</taxon>
        <taxon>Mycobacteroides</taxon>
        <taxon>Mycobacteroides abscessus</taxon>
    </lineage>
</organism>
<name>A0AB38CWY3_9MYCO</name>
<dbReference type="Proteomes" id="UP000185210">
    <property type="component" value="Unassembled WGS sequence"/>
</dbReference>
<gene>
    <name evidence="1" type="ORF">SAMEA2070301_01754</name>
</gene>
<sequence>MFPAEFPRNKKFPPMSMRAAFAPQSALVHSGLRMHALNPALASEALTDWGASAWIGLTDEHAWLAPLFRAAEAGDDNAVREWADSHPAECAPSNLEHLTRELTEALWSGAVIDRELADSAQRAWEAAVTVYDLQVAEHRDDAELSRIGASIVALEETAAAYYDAGHDALARGLRDLIHRTWGLNPRTVAALARALRPSEVAA</sequence>
<dbReference type="AlphaFoldDB" id="A0AB38CWY3"/>